<accession>A0A2D2Q099</accession>
<dbReference type="PANTHER" id="PTHR35550:SF2">
    <property type="entry name" value="OS05G0401200 PROTEIN"/>
    <property type="match status" value="1"/>
</dbReference>
<protein>
    <submittedName>
        <fullName evidence="2">Glycerol dehydrogenase</fullName>
    </submittedName>
</protein>
<reference evidence="2 3" key="1">
    <citation type="submission" date="2016-11" db="EMBL/GenBank/DDBJ databases">
        <title>Complete genome sequence of thermophilic cyanobacteria strain Synechococcus sp. PCC6715.</title>
        <authorList>
            <person name="Tang J."/>
            <person name="Daroch M."/>
            <person name="Liang Y."/>
            <person name="Jiang D."/>
            <person name="Shah M."/>
        </authorList>
    </citation>
    <scope>NUCLEOTIDE SEQUENCE [LARGE SCALE GENOMIC DNA]</scope>
    <source>
        <strain evidence="2 3">PCC 6715</strain>
    </source>
</reference>
<dbReference type="PANTHER" id="PTHR35550">
    <property type="match status" value="1"/>
</dbReference>
<evidence type="ECO:0000313" key="2">
    <source>
        <dbReference type="EMBL" id="ATS17930.1"/>
    </source>
</evidence>
<keyword evidence="1" id="KW-0812">Transmembrane</keyword>
<dbReference type="EMBL" id="CP018092">
    <property type="protein sequence ID" value="ATS17930.1"/>
    <property type="molecule type" value="Genomic_DNA"/>
</dbReference>
<evidence type="ECO:0000256" key="1">
    <source>
        <dbReference type="SAM" id="Phobius"/>
    </source>
</evidence>
<feature type="transmembrane region" description="Helical" evidence="1">
    <location>
        <begin position="12"/>
        <end position="30"/>
    </location>
</feature>
<proteinExistence type="predicted"/>
<reference evidence="3" key="2">
    <citation type="journal article" date="2022" name="Front. Microbiol.">
        <title>Comparative Genomic Analysis Revealed Distinct Molecular Components and Organization of CO2-Concentrating Mechanism in Thermophilic Cyanobacteria.</title>
        <authorList>
            <person name="Tang J."/>
            <person name="Zhou H."/>
            <person name="Yao D."/>
            <person name="Riaz S."/>
            <person name="You D."/>
            <person name="Klepacz-Smolka A."/>
            <person name="Daroch M."/>
        </authorList>
    </citation>
    <scope>NUCLEOTIDE SEQUENCE [LARGE SCALE GENOMIC DNA]</scope>
    <source>
        <strain evidence="3">PCC 6715</strain>
    </source>
</reference>
<keyword evidence="1" id="KW-1133">Transmembrane helix</keyword>
<dbReference type="RefSeq" id="WP_099798278.1">
    <property type="nucleotide sequence ID" value="NZ_CP018092.1"/>
</dbReference>
<dbReference type="Pfam" id="PF11317">
    <property type="entry name" value="DUF3119"/>
    <property type="match status" value="1"/>
</dbReference>
<organism evidence="2 3">
    <name type="scientific">Parathermosynechococcus lividus PCC 6715</name>
    <dbReference type="NCBI Taxonomy" id="1917166"/>
    <lineage>
        <taxon>Bacteria</taxon>
        <taxon>Bacillati</taxon>
        <taxon>Cyanobacteriota</taxon>
        <taxon>Cyanophyceae</taxon>
        <taxon>Acaryochloridales</taxon>
        <taxon>Thermosynechococcaceae</taxon>
        <taxon>Parathermosynechococcus</taxon>
    </lineage>
</organism>
<keyword evidence="1" id="KW-0472">Membrane</keyword>
<dbReference type="KEGG" id="slw:BRW62_03285"/>
<dbReference type="OrthoDB" id="513456at2"/>
<evidence type="ECO:0000313" key="3">
    <source>
        <dbReference type="Proteomes" id="UP000231057"/>
    </source>
</evidence>
<name>A0A2D2Q099_PARLV</name>
<gene>
    <name evidence="2" type="ORF">BRW62_03285</name>
</gene>
<keyword evidence="3" id="KW-1185">Reference proteome</keyword>
<dbReference type="AlphaFoldDB" id="A0A2D2Q099"/>
<dbReference type="Proteomes" id="UP000231057">
    <property type="component" value="Chromosome"/>
</dbReference>
<sequence>MQATTTTVRLSPAFTVPVGVLLLSVPLWYLKWWLGLPVSLFSLFLAVQAATLRLDFTATALEVYRGSQQIRQFPYQQWQHWEVFWPRLPILFYFREVKSIHFLPILFDAKTLVQCLQERCPRTAFIPPARND</sequence>
<dbReference type="InterPro" id="IPR021467">
    <property type="entry name" value="DUF3119"/>
</dbReference>